<evidence type="ECO:0000256" key="1">
    <source>
        <dbReference type="ARBA" id="ARBA00022676"/>
    </source>
</evidence>
<keyword evidence="2 3" id="KW-0808">Transferase</keyword>
<accession>A0A4R2N4I8</accession>
<protein>
    <submittedName>
        <fullName evidence="3">UDP-N-acetyl-D-mannosaminouronate:lipid I N-acetyl-D-mannosaminouronosyltransferase</fullName>
    </submittedName>
</protein>
<dbReference type="GO" id="GO:0016758">
    <property type="term" value="F:hexosyltransferase activity"/>
    <property type="evidence" value="ECO:0007669"/>
    <property type="project" value="TreeGrafter"/>
</dbReference>
<evidence type="ECO:0000256" key="2">
    <source>
        <dbReference type="ARBA" id="ARBA00022679"/>
    </source>
</evidence>
<gene>
    <name evidence="3" type="ORF">EV693_1174</name>
</gene>
<dbReference type="InterPro" id="IPR004629">
    <property type="entry name" value="WecG_TagA_CpsF"/>
</dbReference>
<dbReference type="Pfam" id="PF03808">
    <property type="entry name" value="Glyco_tran_WecG"/>
    <property type="match status" value="1"/>
</dbReference>
<reference evidence="3 4" key="1">
    <citation type="submission" date="2019-03" db="EMBL/GenBank/DDBJ databases">
        <title>Genomic Encyclopedia of Type Strains, Phase IV (KMG-IV): sequencing the most valuable type-strain genomes for metagenomic binning, comparative biology and taxonomic classification.</title>
        <authorList>
            <person name="Goeker M."/>
        </authorList>
    </citation>
    <scope>NUCLEOTIDE SEQUENCE [LARGE SCALE GENOMIC DNA]</scope>
    <source>
        <strain evidence="3 4">DSM 16380</strain>
    </source>
</reference>
<evidence type="ECO:0000313" key="3">
    <source>
        <dbReference type="EMBL" id="TCP15769.1"/>
    </source>
</evidence>
<keyword evidence="1" id="KW-0328">Glycosyltransferase</keyword>
<keyword evidence="4" id="KW-1185">Reference proteome</keyword>
<dbReference type="OrthoDB" id="9808602at2"/>
<evidence type="ECO:0000313" key="4">
    <source>
        <dbReference type="Proteomes" id="UP000295537"/>
    </source>
</evidence>
<proteinExistence type="predicted"/>
<dbReference type="NCBIfam" id="NF002980">
    <property type="entry name" value="PRK03692.1"/>
    <property type="match status" value="1"/>
</dbReference>
<dbReference type="AlphaFoldDB" id="A0A4R2N4I8"/>
<dbReference type="EMBL" id="SLXJ01000017">
    <property type="protein sequence ID" value="TCP15769.1"/>
    <property type="molecule type" value="Genomic_DNA"/>
</dbReference>
<dbReference type="NCBIfam" id="TIGR00696">
    <property type="entry name" value="wecG_tagA_cpsF"/>
    <property type="match status" value="1"/>
</dbReference>
<sequence>MNKVNIRNIAVITAAHQQNLLDFLLEDNRVKFGRLFAINAEKVILSGKRSDLAECLQHAEFCYADGISIILSIRRKYPELANMERIAGADLWLALMNEAARQGVPVFILGSSPVVLADTVEKLKYMGVNVVGQYDGYFSAEYENELIAAIQHSGAKIVSVALGSPKQELFIQRAYMKYPFALYMGVGGTYDVFTGRVKRAPKLWQKYGVEWLYRAITQPRRWKRQLNLIKYAYYYWFNKL</sequence>
<dbReference type="PANTHER" id="PTHR34136">
    <property type="match status" value="1"/>
</dbReference>
<name>A0A4R2N4I8_9PAST</name>
<dbReference type="RefSeq" id="WP_132502010.1">
    <property type="nucleotide sequence ID" value="NZ_LVXA01000001.1"/>
</dbReference>
<dbReference type="CDD" id="cd06533">
    <property type="entry name" value="Glyco_transf_WecG_TagA"/>
    <property type="match status" value="1"/>
</dbReference>
<dbReference type="PANTHER" id="PTHR34136:SF1">
    <property type="entry name" value="UDP-N-ACETYL-D-MANNOSAMINURONIC ACID TRANSFERASE"/>
    <property type="match status" value="1"/>
</dbReference>
<comment type="caution">
    <text evidence="3">The sequence shown here is derived from an EMBL/GenBank/DDBJ whole genome shotgun (WGS) entry which is preliminary data.</text>
</comment>
<organism evidence="3 4">
    <name type="scientific">Nicoletella semolina</name>
    <dbReference type="NCBI Taxonomy" id="271160"/>
    <lineage>
        <taxon>Bacteria</taxon>
        <taxon>Pseudomonadati</taxon>
        <taxon>Pseudomonadota</taxon>
        <taxon>Gammaproteobacteria</taxon>
        <taxon>Pasteurellales</taxon>
        <taxon>Pasteurellaceae</taxon>
        <taxon>Nicoletella</taxon>
    </lineage>
</organism>
<dbReference type="Proteomes" id="UP000295537">
    <property type="component" value="Unassembled WGS sequence"/>
</dbReference>